<dbReference type="VEuPathDB" id="FungiDB:GLRG_06348"/>
<dbReference type="Proteomes" id="UP000008782">
    <property type="component" value="Unassembled WGS sequence"/>
</dbReference>
<dbReference type="GeneID" id="24411713"/>
<dbReference type="HOGENOM" id="CLU_2542443_0_0_1"/>
<name>E3QK16_COLGM</name>
<dbReference type="AlphaFoldDB" id="E3QK16"/>
<reference evidence="2" key="1">
    <citation type="journal article" date="2012" name="Nat. Genet.">
        <title>Lifestyle transitions in plant pathogenic Colletotrichum fungi deciphered by genome and transcriptome analyses.</title>
        <authorList>
            <person name="O'Connell R.J."/>
            <person name="Thon M.R."/>
            <person name="Hacquard S."/>
            <person name="Amyotte S.G."/>
            <person name="Kleemann J."/>
            <person name="Torres M.F."/>
            <person name="Damm U."/>
            <person name="Buiate E.A."/>
            <person name="Epstein L."/>
            <person name="Alkan N."/>
            <person name="Altmueller J."/>
            <person name="Alvarado-Balderrama L."/>
            <person name="Bauser C.A."/>
            <person name="Becker C."/>
            <person name="Birren B.W."/>
            <person name="Chen Z."/>
            <person name="Choi J."/>
            <person name="Crouch J.A."/>
            <person name="Duvick J.P."/>
            <person name="Farman M.A."/>
            <person name="Gan P."/>
            <person name="Heiman D."/>
            <person name="Henrissat B."/>
            <person name="Howard R.J."/>
            <person name="Kabbage M."/>
            <person name="Koch C."/>
            <person name="Kracher B."/>
            <person name="Kubo Y."/>
            <person name="Law A.D."/>
            <person name="Lebrun M.-H."/>
            <person name="Lee Y.-H."/>
            <person name="Miyara I."/>
            <person name="Moore N."/>
            <person name="Neumann U."/>
            <person name="Nordstroem K."/>
            <person name="Panaccione D.G."/>
            <person name="Panstruga R."/>
            <person name="Place M."/>
            <person name="Proctor R.H."/>
            <person name="Prusky D."/>
            <person name="Rech G."/>
            <person name="Reinhardt R."/>
            <person name="Rollins J.A."/>
            <person name="Rounsley S."/>
            <person name="Schardl C.L."/>
            <person name="Schwartz D.C."/>
            <person name="Shenoy N."/>
            <person name="Shirasu K."/>
            <person name="Sikhakolli U.R."/>
            <person name="Stueber K."/>
            <person name="Sukno S.A."/>
            <person name="Sweigard J.A."/>
            <person name="Takano Y."/>
            <person name="Takahara H."/>
            <person name="Trail F."/>
            <person name="van der Does H.C."/>
            <person name="Voll L.M."/>
            <person name="Will I."/>
            <person name="Young S."/>
            <person name="Zeng Q."/>
            <person name="Zhang J."/>
            <person name="Zhou S."/>
            <person name="Dickman M.B."/>
            <person name="Schulze-Lefert P."/>
            <person name="Ver Loren van Themaat E."/>
            <person name="Ma L.-J."/>
            <person name="Vaillancourt L.J."/>
        </authorList>
    </citation>
    <scope>NUCLEOTIDE SEQUENCE [LARGE SCALE GENOMIC DNA]</scope>
    <source>
        <strain evidence="2">M1.001 / M2 / FGSC 10212</strain>
    </source>
</reference>
<protein>
    <submittedName>
        <fullName evidence="1">Uncharacterized protein</fullName>
    </submittedName>
</protein>
<accession>E3QK16</accession>
<sequence>MLRIKRTSFGSDLLPGFDESIQKKTTFILKKLHEHSGTLRLWNKSGSRFEVQKGSHRAGDGERPLMAADGRKGGLADGFMHAW</sequence>
<organism evidence="2">
    <name type="scientific">Colletotrichum graminicola (strain M1.001 / M2 / FGSC 10212)</name>
    <name type="common">Maize anthracnose fungus</name>
    <name type="synonym">Glomerella graminicola</name>
    <dbReference type="NCBI Taxonomy" id="645133"/>
    <lineage>
        <taxon>Eukaryota</taxon>
        <taxon>Fungi</taxon>
        <taxon>Dikarya</taxon>
        <taxon>Ascomycota</taxon>
        <taxon>Pezizomycotina</taxon>
        <taxon>Sordariomycetes</taxon>
        <taxon>Hypocreomycetidae</taxon>
        <taxon>Glomerellales</taxon>
        <taxon>Glomerellaceae</taxon>
        <taxon>Colletotrichum</taxon>
        <taxon>Colletotrichum graminicola species complex</taxon>
    </lineage>
</organism>
<evidence type="ECO:0000313" key="1">
    <source>
        <dbReference type="EMBL" id="EFQ31204.1"/>
    </source>
</evidence>
<gene>
    <name evidence="1" type="ORF">GLRG_06348</name>
</gene>
<evidence type="ECO:0000313" key="2">
    <source>
        <dbReference type="Proteomes" id="UP000008782"/>
    </source>
</evidence>
<keyword evidence="2" id="KW-1185">Reference proteome</keyword>
<dbReference type="RefSeq" id="XP_008095224.1">
    <property type="nucleotide sequence ID" value="XM_008097033.1"/>
</dbReference>
<dbReference type="EMBL" id="GG697353">
    <property type="protein sequence ID" value="EFQ31204.1"/>
    <property type="molecule type" value="Genomic_DNA"/>
</dbReference>
<proteinExistence type="predicted"/>